<organism evidence="1 2">
    <name type="scientific">Mesotoga infera</name>
    <dbReference type="NCBI Taxonomy" id="1236046"/>
    <lineage>
        <taxon>Bacteria</taxon>
        <taxon>Thermotogati</taxon>
        <taxon>Thermotogota</taxon>
        <taxon>Thermotogae</taxon>
        <taxon>Kosmotogales</taxon>
        <taxon>Kosmotogaceae</taxon>
        <taxon>Mesotoga</taxon>
    </lineage>
</organism>
<dbReference type="Proteomes" id="UP000250796">
    <property type="component" value="Chromosome MESINF"/>
</dbReference>
<name>A0A7Z7LFM0_9BACT</name>
<gene>
    <name evidence="1" type="ORF">MESINF_1119</name>
</gene>
<protein>
    <submittedName>
        <fullName evidence="1">Uncharacterized protein</fullName>
    </submittedName>
</protein>
<sequence>MSYIDQSDIRNWFENDRFLTTDELVKRLSLRFPDAKAGTLHAKLHRLKREGLVRNVRRGLYAAGSKREFEPAVSKELAGLSKKLRKRFPYLESLCVWDSRWLNEFTVHQALSSIVIIESERDTEKAVFEFVKASCSRVFIDPTPKEIDNYILGCEKCFVVRPLVTEAPITSSGDVSIPKLEKILVDLVCDKDLFVSFQGEELRNIYRRALTDYDVSLSTIRRYASRRGRLEEVNRLIEQEGESI</sequence>
<reference evidence="1 2" key="1">
    <citation type="submission" date="2017-01" db="EMBL/GenBank/DDBJ databases">
        <authorList>
            <person name="Erauso G."/>
        </authorList>
    </citation>
    <scope>NUCLEOTIDE SEQUENCE [LARGE SCALE GENOMIC DNA]</scope>
    <source>
        <strain evidence="1">MESINF1</strain>
    </source>
</reference>
<accession>A0A7Z7LFM0</accession>
<proteinExistence type="predicted"/>
<evidence type="ECO:0000313" key="1">
    <source>
        <dbReference type="EMBL" id="SSC12563.1"/>
    </source>
</evidence>
<dbReference type="Pfam" id="PF20217">
    <property type="entry name" value="DUF6577"/>
    <property type="match status" value="1"/>
</dbReference>
<dbReference type="RefSeq" id="WP_169698863.1">
    <property type="nucleotide sequence ID" value="NZ_LS974202.1"/>
</dbReference>
<dbReference type="EMBL" id="LS974202">
    <property type="protein sequence ID" value="SSC12563.1"/>
    <property type="molecule type" value="Genomic_DNA"/>
</dbReference>
<dbReference type="AlphaFoldDB" id="A0A7Z7LFM0"/>
<keyword evidence="2" id="KW-1185">Reference proteome</keyword>
<dbReference type="InterPro" id="IPR046484">
    <property type="entry name" value="DUF6577"/>
</dbReference>
<dbReference type="KEGG" id="minf:MESINF_1119"/>
<evidence type="ECO:0000313" key="2">
    <source>
        <dbReference type="Proteomes" id="UP000250796"/>
    </source>
</evidence>